<protein>
    <submittedName>
        <fullName evidence="2">Uncharacterized protein</fullName>
    </submittedName>
</protein>
<dbReference type="AlphaFoldDB" id="A0A7S3GAW9"/>
<name>A0A7S3GAW9_9EUKA</name>
<proteinExistence type="predicted"/>
<evidence type="ECO:0000313" key="2">
    <source>
        <dbReference type="EMBL" id="CAE0255264.1"/>
    </source>
</evidence>
<sequence>MIRGVDPKLFKQFIRPVILALGTEDIEAIDDMDELVEDIAENVITRHDVKVETKEKMQADEAVRLLEVEELLSKAPTIGATAPGPAATGKEGQAATGATTAGGGASHDAVMMETAVIAYRVESLEKELSLVQNMMRETKASIEIMPLEIMKEMRKLLTAHQSALIQAEQTEVSKLRSVVDVFMAAKEVSKSDEEKARDEKRRQEKEEEEKKKEKEKEEEEEKKKKEKEEEAKKKEEKEEKGKEKEKEKQSKSVKDKAANKDQNGSKKGGDKLGTTLKK</sequence>
<evidence type="ECO:0000256" key="1">
    <source>
        <dbReference type="SAM" id="MobiDB-lite"/>
    </source>
</evidence>
<gene>
    <name evidence="2" type="ORF">PBIL07802_LOCUS17516</name>
</gene>
<feature type="compositionally biased region" description="Low complexity" evidence="1">
    <location>
        <begin position="78"/>
        <end position="99"/>
    </location>
</feature>
<reference evidence="2" key="1">
    <citation type="submission" date="2021-01" db="EMBL/GenBank/DDBJ databases">
        <authorList>
            <person name="Corre E."/>
            <person name="Pelletier E."/>
            <person name="Niang G."/>
            <person name="Scheremetjew M."/>
            <person name="Finn R."/>
            <person name="Kale V."/>
            <person name="Holt S."/>
            <person name="Cochrane G."/>
            <person name="Meng A."/>
            <person name="Brown T."/>
            <person name="Cohen L."/>
        </authorList>
    </citation>
    <scope>NUCLEOTIDE SEQUENCE</scope>
    <source>
        <strain evidence="2">NIES-2562</strain>
    </source>
</reference>
<organism evidence="2">
    <name type="scientific">Palpitomonas bilix</name>
    <dbReference type="NCBI Taxonomy" id="652834"/>
    <lineage>
        <taxon>Eukaryota</taxon>
        <taxon>Eukaryota incertae sedis</taxon>
    </lineage>
</organism>
<feature type="compositionally biased region" description="Basic and acidic residues" evidence="1">
    <location>
        <begin position="187"/>
        <end position="270"/>
    </location>
</feature>
<accession>A0A7S3GAW9</accession>
<feature type="region of interest" description="Disordered" evidence="1">
    <location>
        <begin position="78"/>
        <end position="104"/>
    </location>
</feature>
<feature type="region of interest" description="Disordered" evidence="1">
    <location>
        <begin position="187"/>
        <end position="278"/>
    </location>
</feature>
<dbReference type="EMBL" id="HBIB01027002">
    <property type="protein sequence ID" value="CAE0255264.1"/>
    <property type="molecule type" value="Transcribed_RNA"/>
</dbReference>